<name>A0A9Q3GJQ7_9BASI</name>
<proteinExistence type="predicted"/>
<evidence type="ECO:0000313" key="2">
    <source>
        <dbReference type="Proteomes" id="UP000765509"/>
    </source>
</evidence>
<dbReference type="Proteomes" id="UP000765509">
    <property type="component" value="Unassembled WGS sequence"/>
</dbReference>
<dbReference type="EMBL" id="AVOT02002076">
    <property type="protein sequence ID" value="MBW0469092.1"/>
    <property type="molecule type" value="Genomic_DNA"/>
</dbReference>
<evidence type="ECO:0000313" key="1">
    <source>
        <dbReference type="EMBL" id="MBW0469092.1"/>
    </source>
</evidence>
<organism evidence="1 2">
    <name type="scientific">Austropuccinia psidii MF-1</name>
    <dbReference type="NCBI Taxonomy" id="1389203"/>
    <lineage>
        <taxon>Eukaryota</taxon>
        <taxon>Fungi</taxon>
        <taxon>Dikarya</taxon>
        <taxon>Basidiomycota</taxon>
        <taxon>Pucciniomycotina</taxon>
        <taxon>Pucciniomycetes</taxon>
        <taxon>Pucciniales</taxon>
        <taxon>Sphaerophragmiaceae</taxon>
        <taxon>Austropuccinia</taxon>
    </lineage>
</organism>
<protein>
    <submittedName>
        <fullName evidence="1">Uncharacterized protein</fullName>
    </submittedName>
</protein>
<sequence>MKVFIGGEEYHTFALVNLRELGGHTTSLVGISEFTPITKITEEEKEVHLFIAKRAVHTLLGRSFLADNNVKLKFSHKQGEIFSYLQQDGGQLCLPICNPQSMGWKIPPPSGMELCESSEIRKWSIHKEGTSKRKETEETES</sequence>
<reference evidence="1" key="1">
    <citation type="submission" date="2021-03" db="EMBL/GenBank/DDBJ databases">
        <title>Draft genome sequence of rust myrtle Austropuccinia psidii MF-1, a brazilian biotype.</title>
        <authorList>
            <person name="Quecine M.C."/>
            <person name="Pachon D.M.R."/>
            <person name="Bonatelli M.L."/>
            <person name="Correr F.H."/>
            <person name="Franceschini L.M."/>
            <person name="Leite T.F."/>
            <person name="Margarido G.R.A."/>
            <person name="Almeida C.A."/>
            <person name="Ferrarezi J.A."/>
            <person name="Labate C.A."/>
        </authorList>
    </citation>
    <scope>NUCLEOTIDE SEQUENCE</scope>
    <source>
        <strain evidence="1">MF-1</strain>
    </source>
</reference>
<accession>A0A9Q3GJQ7</accession>
<comment type="caution">
    <text evidence="1">The sequence shown here is derived from an EMBL/GenBank/DDBJ whole genome shotgun (WGS) entry which is preliminary data.</text>
</comment>
<gene>
    <name evidence="1" type="ORF">O181_008807</name>
</gene>
<dbReference type="AlphaFoldDB" id="A0A9Q3GJQ7"/>
<keyword evidence="2" id="KW-1185">Reference proteome</keyword>